<protein>
    <recommendedName>
        <fullName evidence="1">DUF4062 domain-containing protein</fullName>
    </recommendedName>
</protein>
<evidence type="ECO:0000313" key="4">
    <source>
        <dbReference type="Proteomes" id="UP000663832"/>
    </source>
</evidence>
<evidence type="ECO:0000313" key="3">
    <source>
        <dbReference type="EMBL" id="CAF1593837.1"/>
    </source>
</evidence>
<dbReference type="Proteomes" id="UP000663877">
    <property type="component" value="Unassembled WGS sequence"/>
</dbReference>
<evidence type="ECO:0000313" key="2">
    <source>
        <dbReference type="EMBL" id="CAF1343035.1"/>
    </source>
</evidence>
<dbReference type="PANTHER" id="PTHR19871">
    <property type="entry name" value="BETA TRANSDUCIN-RELATED PROTEIN"/>
    <property type="match status" value="1"/>
</dbReference>
<sequence>MSSDNELFRGRFDNVPDRKPISVRIFISSTFADTIEERNVLMENIYPKLRDYCLQTYNIPFQYSDMRWGVQDHASDDHSTVDVCLQELDQCCRLSLATNCVVLLSHRYGWRSLPNRISSDLLNKLKEIVSVDQPSTLIDKAYVLDDNFVESVYVLRPIDPEKREEWKIMEKDLTTILRRASDICLENKTITQSERNEFHISVTAKEIIRALENNAIDHQRMVSFFREIEDIDQLDTRLKSKLADTDNETEVLLNEIKSNIREKLPRENQFTYRVNWKDDSHRINYLIKFQNDFYSVIKQQIDYYMTKIRTKDVLYDEILEHAIQCQILNERYFPRDEILEKVRAFVLSDGSQPCIIYGKLGSGKSSIVAQIAIKVLEWFPNSSSVSIIIRFLGATPLSSDIRRPLISIIQQICTIYHLTLMTPVQDSTRIEELKEILQNLFTQIPINEKLILLFDSIDQLQVKDYNCEKWLPIYYPVNIKCILSTIPMIVEGSGEQKVEYKILDGLISLFTDSILIEIKEFDRDQAQKVISSWLGRDRRRLSTTQMTWLQTKLEAHISNRHDPEPTPLFLSLIYQITQSWHSFTNKSDRDFLRIQTTQDAISYLYNQLSRKHGEILFKRAMTYLRLSGGLSESELEDILSTDDQVLQSVFTHYLPPTNIFRLPSTLWIRIRNDMHKYLIEKEIDNTLIIYFYHRSFQQQSILNINQEKSIETIRCAYFAGPIGNFPNLSDQLFKIQSKSLIKKMDGATSLVVNRCLTKQRPYILNENREESIFNMRRLNQLCLNLDICRLEPCFLYDYNFMWTFLHCYKMSDRFGADSSYSEIRFLLTQYKSCSTIVNKYPENFAFEILSRLTSFIDILPDFTYHLFQECQNNCMFRILDNGNTRVLNTMMNTYKTGIINAMSLGYSTLYVLLQEKVLVFRFYPQDWLGKIFEYKLPSNQFTSIKFGTTNICFYSCQSILIFQKFDHQFVLQLNFNHIIHVDFFYMEGLLVCTKDNQSIDIWHCVNKTLIERYLFDVPIVECSTIERYMGVTIRVTLENGLIHYLIARDNQGKVCFQIIATLTQKLADRNIFLNFNTDVYYCENQSYIYLYHFERPENDRLEKIDNLPLLNSTINRQSFFTDRHESALIWLANGSVVVFHSCGQYFLIPGEYHELYTKCQAKRNFICCLNRNQSRIDIYEWKLHESVHTYRLLAKLQLNEQIFHWACQIDAEWGFIIYCTFANGELRKYNVTMMTYLPAKTRLQISIDRFEVQGDFVIALDKTKCILNVFTFDKRLSLVKQIQMPFMITQLAMNTSYLLVLNSNNTLFIYSISSTPVLFFQTDEFQYHPVKVYSIGLLFFIIDAETNLLFQIDTEHSFKLQNLSHFNFSCHSLLSTISVDRKKLFILADDYSVLAMWNAEKKAMELISISLDNNIKIRKISALQSVLVFYDNNQQVYWWNIERQQIIRTLHYDPCKTNANCRTHEEHTDNNDKYLTEDGKYLFEISQKESLLLMYRVDDSQLLEKLFIDSLLPHIEVFKDRLILCSDNELILLCINERDSSPLIR</sequence>
<accession>A0A815GT36</accession>
<name>A0A815GT36_9BILA</name>
<dbReference type="InterPro" id="IPR027417">
    <property type="entry name" value="P-loop_NTPase"/>
</dbReference>
<dbReference type="EMBL" id="CAJNOI010000773">
    <property type="protein sequence ID" value="CAF1343035.1"/>
    <property type="molecule type" value="Genomic_DNA"/>
</dbReference>
<dbReference type="SUPFAM" id="SSF52540">
    <property type="entry name" value="P-loop containing nucleoside triphosphate hydrolases"/>
    <property type="match status" value="1"/>
</dbReference>
<dbReference type="Proteomes" id="UP000663832">
    <property type="component" value="Unassembled WGS sequence"/>
</dbReference>
<gene>
    <name evidence="2" type="ORF">BJG266_LOCUS34524</name>
    <name evidence="3" type="ORF">QVE165_LOCUS51609</name>
</gene>
<dbReference type="OrthoDB" id="2325716at2759"/>
<reference evidence="2" key="1">
    <citation type="submission" date="2021-02" db="EMBL/GenBank/DDBJ databases">
        <authorList>
            <person name="Nowell W R."/>
        </authorList>
    </citation>
    <scope>NUCLEOTIDE SEQUENCE</scope>
</reference>
<dbReference type="PANTHER" id="PTHR19871:SF28">
    <property type="entry name" value="AAA+ ATPASE DOMAIN-CONTAINING PROTEIN"/>
    <property type="match status" value="1"/>
</dbReference>
<evidence type="ECO:0000259" key="1">
    <source>
        <dbReference type="Pfam" id="PF13271"/>
    </source>
</evidence>
<keyword evidence="4" id="KW-1185">Reference proteome</keyword>
<proteinExistence type="predicted"/>
<dbReference type="Gene3D" id="3.40.50.300">
    <property type="entry name" value="P-loop containing nucleotide triphosphate hydrolases"/>
    <property type="match status" value="1"/>
</dbReference>
<dbReference type="InterPro" id="IPR036322">
    <property type="entry name" value="WD40_repeat_dom_sf"/>
</dbReference>
<comment type="caution">
    <text evidence="2">The sequence shown here is derived from an EMBL/GenBank/DDBJ whole genome shotgun (WGS) entry which is preliminary data.</text>
</comment>
<dbReference type="InterPro" id="IPR052752">
    <property type="entry name" value="NACHT-WD_repeat"/>
</dbReference>
<dbReference type="SUPFAM" id="SSF50978">
    <property type="entry name" value="WD40 repeat-like"/>
    <property type="match status" value="1"/>
</dbReference>
<dbReference type="EMBL" id="CAJNOM010001131">
    <property type="protein sequence ID" value="CAF1593837.1"/>
    <property type="molecule type" value="Genomic_DNA"/>
</dbReference>
<dbReference type="InterPro" id="IPR025139">
    <property type="entry name" value="DUF4062"/>
</dbReference>
<evidence type="ECO:0000313" key="5">
    <source>
        <dbReference type="Proteomes" id="UP000663877"/>
    </source>
</evidence>
<organism evidence="2 5">
    <name type="scientific">Adineta steineri</name>
    <dbReference type="NCBI Taxonomy" id="433720"/>
    <lineage>
        <taxon>Eukaryota</taxon>
        <taxon>Metazoa</taxon>
        <taxon>Spiralia</taxon>
        <taxon>Gnathifera</taxon>
        <taxon>Rotifera</taxon>
        <taxon>Eurotatoria</taxon>
        <taxon>Bdelloidea</taxon>
        <taxon>Adinetida</taxon>
        <taxon>Adinetidae</taxon>
        <taxon>Adineta</taxon>
    </lineage>
</organism>
<feature type="domain" description="DUF4062" evidence="1">
    <location>
        <begin position="24"/>
        <end position="118"/>
    </location>
</feature>
<dbReference type="Pfam" id="PF13271">
    <property type="entry name" value="DUF4062"/>
    <property type="match status" value="1"/>
</dbReference>